<dbReference type="AlphaFoldDB" id="A0A7V8VES6"/>
<proteinExistence type="predicted"/>
<comment type="caution">
    <text evidence="2">The sequence shown here is derived from an EMBL/GenBank/DDBJ whole genome shotgun (WGS) entry which is preliminary data.</text>
</comment>
<dbReference type="EMBL" id="JACEFB010000007">
    <property type="protein sequence ID" value="MBA2226631.1"/>
    <property type="molecule type" value="Genomic_DNA"/>
</dbReference>
<name>A0A7V8VES6_9BACT</name>
<gene>
    <name evidence="2" type="ORF">H0921_10710</name>
</gene>
<evidence type="ECO:0000256" key="1">
    <source>
        <dbReference type="SAM" id="Phobius"/>
    </source>
</evidence>
<evidence type="ECO:0000313" key="3">
    <source>
        <dbReference type="Proteomes" id="UP000542342"/>
    </source>
</evidence>
<sequence>MAVKPASKLTTATLPIVQRERLRPAAAFPAAEPLELAELVGRRRQSRFQEKLPARVLLLLVGLLGAGFEGVTMRCLLAGVGCLLPAGPGVGRGAALTAEPGS</sequence>
<feature type="transmembrane region" description="Helical" evidence="1">
    <location>
        <begin position="52"/>
        <end position="68"/>
    </location>
</feature>
<organism evidence="2 3">
    <name type="scientific">Thermogemmata fonticola</name>
    <dbReference type="NCBI Taxonomy" id="2755323"/>
    <lineage>
        <taxon>Bacteria</taxon>
        <taxon>Pseudomonadati</taxon>
        <taxon>Planctomycetota</taxon>
        <taxon>Planctomycetia</taxon>
        <taxon>Gemmatales</taxon>
        <taxon>Gemmataceae</taxon>
        <taxon>Thermogemmata</taxon>
    </lineage>
</organism>
<reference evidence="2 3" key="1">
    <citation type="submission" date="2020-07" db="EMBL/GenBank/DDBJ databases">
        <title>Thermogemmata thermophila gen. nov., sp. nov., a novel moderate thermophilic planctomycete from a Kamchatka hot spring.</title>
        <authorList>
            <person name="Elcheninov A.G."/>
            <person name="Podosokorskaya O.A."/>
            <person name="Kovaleva O.L."/>
            <person name="Novikov A."/>
            <person name="Bonch-Osmolovskaya E.A."/>
            <person name="Toshchakov S.V."/>
            <person name="Kublanov I.V."/>
        </authorList>
    </citation>
    <scope>NUCLEOTIDE SEQUENCE [LARGE SCALE GENOMIC DNA]</scope>
    <source>
        <strain evidence="2 3">2918</strain>
    </source>
</reference>
<keyword evidence="1" id="KW-1133">Transmembrane helix</keyword>
<keyword evidence="3" id="KW-1185">Reference proteome</keyword>
<protein>
    <submittedName>
        <fullName evidence="2">Uncharacterized protein</fullName>
    </submittedName>
</protein>
<evidence type="ECO:0000313" key="2">
    <source>
        <dbReference type="EMBL" id="MBA2226631.1"/>
    </source>
</evidence>
<dbReference type="RefSeq" id="WP_194538077.1">
    <property type="nucleotide sequence ID" value="NZ_JACEFB010000007.1"/>
</dbReference>
<keyword evidence="1" id="KW-0812">Transmembrane</keyword>
<keyword evidence="1" id="KW-0472">Membrane</keyword>
<accession>A0A7V8VES6</accession>
<dbReference type="Proteomes" id="UP000542342">
    <property type="component" value="Unassembled WGS sequence"/>
</dbReference>